<evidence type="ECO:0000256" key="1">
    <source>
        <dbReference type="SAM" id="Phobius"/>
    </source>
</evidence>
<dbReference type="AlphaFoldDB" id="A0A3P9PY95"/>
<reference evidence="2" key="3">
    <citation type="submission" date="2025-09" db="UniProtKB">
        <authorList>
            <consortium name="Ensembl"/>
        </authorList>
    </citation>
    <scope>IDENTIFICATION</scope>
    <source>
        <strain evidence="2">Guanapo</strain>
    </source>
</reference>
<feature type="transmembrane region" description="Helical" evidence="1">
    <location>
        <begin position="23"/>
        <end position="41"/>
    </location>
</feature>
<name>A0A3P9PY95_POERE</name>
<reference evidence="3" key="1">
    <citation type="submission" date="2013-11" db="EMBL/GenBank/DDBJ databases">
        <title>The genomic landscape of the Guanapo guppy.</title>
        <authorList>
            <person name="Kuenstner A."/>
            <person name="Dreyer C."/>
        </authorList>
    </citation>
    <scope>NUCLEOTIDE SEQUENCE</scope>
    <source>
        <strain evidence="3">Guanapo</strain>
    </source>
</reference>
<dbReference type="Ensembl" id="ENSPRET00000027162.1">
    <property type="protein sequence ID" value="ENSPREP00000026882.1"/>
    <property type="gene ID" value="ENSPREG00000018171.1"/>
</dbReference>
<sequence length="138" mass="15714">MSVAQCGELYINAVRLCLSLCPLNIAILSIDVFCFFLLRYLQFNRHVRVKHSAIKEQLQHQRSDAVDVGDFSLTLREPQLLDSGVYICSIRQETGEKILTGIQLNVKGQIFLVLLILLPVSGGLLFHFRHYFMSGEFL</sequence>
<dbReference type="GeneTree" id="ENSGT01140000286455"/>
<feature type="transmembrane region" description="Helical" evidence="1">
    <location>
        <begin position="110"/>
        <end position="128"/>
    </location>
</feature>
<keyword evidence="1" id="KW-1133">Transmembrane helix</keyword>
<evidence type="ECO:0000313" key="2">
    <source>
        <dbReference type="Ensembl" id="ENSPREP00000026882.1"/>
    </source>
</evidence>
<keyword evidence="1" id="KW-0812">Transmembrane</keyword>
<dbReference type="InterPro" id="IPR013783">
    <property type="entry name" value="Ig-like_fold"/>
</dbReference>
<keyword evidence="1" id="KW-0472">Membrane</keyword>
<proteinExistence type="predicted"/>
<accession>A0A3P9PY95</accession>
<keyword evidence="3" id="KW-1185">Reference proteome</keyword>
<dbReference type="InterPro" id="IPR036179">
    <property type="entry name" value="Ig-like_dom_sf"/>
</dbReference>
<dbReference type="Bgee" id="ENSPREG00000018171">
    <property type="expression patterns" value="Expressed in caudal fin and 1 other cell type or tissue"/>
</dbReference>
<protein>
    <submittedName>
        <fullName evidence="2">Uncharacterized protein</fullName>
    </submittedName>
</protein>
<dbReference type="SUPFAM" id="SSF48726">
    <property type="entry name" value="Immunoglobulin"/>
    <property type="match status" value="1"/>
</dbReference>
<organism evidence="2 3">
    <name type="scientific">Poecilia reticulata</name>
    <name type="common">Guppy</name>
    <name type="synonym">Acanthophacelus reticulatus</name>
    <dbReference type="NCBI Taxonomy" id="8081"/>
    <lineage>
        <taxon>Eukaryota</taxon>
        <taxon>Metazoa</taxon>
        <taxon>Chordata</taxon>
        <taxon>Craniata</taxon>
        <taxon>Vertebrata</taxon>
        <taxon>Euteleostomi</taxon>
        <taxon>Actinopterygii</taxon>
        <taxon>Neopterygii</taxon>
        <taxon>Teleostei</taxon>
        <taxon>Neoteleostei</taxon>
        <taxon>Acanthomorphata</taxon>
        <taxon>Ovalentaria</taxon>
        <taxon>Atherinomorphae</taxon>
        <taxon>Cyprinodontiformes</taxon>
        <taxon>Poeciliidae</taxon>
        <taxon>Poeciliinae</taxon>
        <taxon>Poecilia</taxon>
    </lineage>
</organism>
<reference evidence="2" key="2">
    <citation type="submission" date="2025-08" db="UniProtKB">
        <authorList>
            <consortium name="Ensembl"/>
        </authorList>
    </citation>
    <scope>IDENTIFICATION</scope>
    <source>
        <strain evidence="2">Guanapo</strain>
    </source>
</reference>
<dbReference type="Proteomes" id="UP000242638">
    <property type="component" value="Unassembled WGS sequence"/>
</dbReference>
<dbReference type="Gene3D" id="2.60.40.10">
    <property type="entry name" value="Immunoglobulins"/>
    <property type="match status" value="1"/>
</dbReference>
<evidence type="ECO:0000313" key="3">
    <source>
        <dbReference type="Proteomes" id="UP000242638"/>
    </source>
</evidence>